<organism evidence="6 7">
    <name type="scientific">Tepidiforma bonchosmolovskayae</name>
    <dbReference type="NCBI Taxonomy" id="2601677"/>
    <lineage>
        <taxon>Bacteria</taxon>
        <taxon>Bacillati</taxon>
        <taxon>Chloroflexota</taxon>
        <taxon>Tepidiformia</taxon>
        <taxon>Tepidiformales</taxon>
        <taxon>Tepidiformaceae</taxon>
        <taxon>Tepidiforma</taxon>
    </lineage>
</organism>
<dbReference type="InterPro" id="IPR014729">
    <property type="entry name" value="Rossmann-like_a/b/a_fold"/>
</dbReference>
<dbReference type="PANTHER" id="PTHR21294:SF17">
    <property type="entry name" value="PROTEIN FIXA"/>
    <property type="match status" value="1"/>
</dbReference>
<dbReference type="SMART" id="SM00893">
    <property type="entry name" value="ETF"/>
    <property type="match status" value="1"/>
</dbReference>
<dbReference type="PROSITE" id="PS01065">
    <property type="entry name" value="ETF_BETA"/>
    <property type="match status" value="1"/>
</dbReference>
<feature type="compositionally biased region" description="Basic and acidic residues" evidence="4">
    <location>
        <begin position="72"/>
        <end position="83"/>
    </location>
</feature>
<dbReference type="InterPro" id="IPR000049">
    <property type="entry name" value="ET-Flavoprotein_bsu_CS"/>
</dbReference>
<dbReference type="Proteomes" id="UP000326331">
    <property type="component" value="Chromosome"/>
</dbReference>
<dbReference type="InterPro" id="IPR014730">
    <property type="entry name" value="ETF_a/b_N"/>
</dbReference>
<evidence type="ECO:0000256" key="1">
    <source>
        <dbReference type="ARBA" id="ARBA00007557"/>
    </source>
</evidence>
<reference evidence="6 7" key="1">
    <citation type="submission" date="2019-10" db="EMBL/GenBank/DDBJ databases">
        <title>Thermopilla bonchosmolovskayae gen. nov., sp. nov., a moderately thermophilic Chloroflexi bacterium from a Chukotka hot spring (Arctic, Russia), representing a novel classis Thermopillaia, which include previously uncultivated lineage OLB14.</title>
        <authorList>
            <person name="Kochetkova T.V."/>
            <person name="Zayulina K.S."/>
            <person name="Zhigarkov V.S."/>
            <person name="Minaev N.V."/>
            <person name="Novikov A."/>
            <person name="Toshchakov S.V."/>
            <person name="Elcheninov A.G."/>
            <person name="Kublanov I.V."/>
        </authorList>
    </citation>
    <scope>NUCLEOTIDE SEQUENCE [LARGE SCALE GENOMIC DNA]</scope>
    <source>
        <strain evidence="6 7">3753O</strain>
    </source>
</reference>
<dbReference type="InterPro" id="IPR012255">
    <property type="entry name" value="ETF_b"/>
</dbReference>
<evidence type="ECO:0000259" key="5">
    <source>
        <dbReference type="SMART" id="SM00893"/>
    </source>
</evidence>
<evidence type="ECO:0000313" key="7">
    <source>
        <dbReference type="Proteomes" id="UP000326331"/>
    </source>
</evidence>
<keyword evidence="7" id="KW-1185">Reference proteome</keyword>
<comment type="cofactor">
    <cofactor evidence="3">
        <name>AMP</name>
        <dbReference type="ChEBI" id="CHEBI:456215"/>
    </cofactor>
</comment>
<dbReference type="Pfam" id="PF01012">
    <property type="entry name" value="ETF"/>
    <property type="match status" value="1"/>
</dbReference>
<dbReference type="SUPFAM" id="SSF52402">
    <property type="entry name" value="Adenine nucleotide alpha hydrolases-like"/>
    <property type="match status" value="1"/>
</dbReference>
<feature type="region of interest" description="Disordered" evidence="4">
    <location>
        <begin position="64"/>
        <end position="83"/>
    </location>
</feature>
<protein>
    <recommendedName>
        <fullName evidence="2">Electron transfer flavoprotein small subunit</fullName>
    </recommendedName>
</protein>
<name>A0ABX6C196_9CHLR</name>
<sequence>MAVTVGRGSFPPVSAPFRTCFRAMTFVFQGAEPGAGAGRPASIGAIFHNLVTCGTLLRVCPNSLQESPRPAPPHEDRQRAGGKERRVNIVVCVKQIPDPETPAASFKVDEVAKKVIPAQGIAPVVNPYDPQATEAALRLKEAAGTGKVTVISLGPDSARDAIKHALAMGADEGVLITGPEFEDIDNFQTAKALAAAIQKLGGADLVLTGRAAADWDMGVVPLGIAQALGVPCVTVAKAIEKNGAGLKVERVLEDGFQTVETPLPAVVSVSNEFGEPRYPQLRQIMLAAKKTVQVWGANDLGIAGEMGKENRRLVLEALYVPKVESNVEIIEGDTPEEKARNLAQKLRAAKLI</sequence>
<gene>
    <name evidence="6" type="ORF">Tbon_06970</name>
</gene>
<accession>A0ABX6C196</accession>
<feature type="domain" description="Electron transfer flavoprotein alpha/beta-subunit N-terminal" evidence="5">
    <location>
        <begin position="113"/>
        <end position="304"/>
    </location>
</feature>
<evidence type="ECO:0000313" key="6">
    <source>
        <dbReference type="EMBL" id="QFG03044.1"/>
    </source>
</evidence>
<dbReference type="EMBL" id="CP042829">
    <property type="protein sequence ID" value="QFG03044.1"/>
    <property type="molecule type" value="Genomic_DNA"/>
</dbReference>
<evidence type="ECO:0000256" key="3">
    <source>
        <dbReference type="ARBA" id="ARBA00049933"/>
    </source>
</evidence>
<proteinExistence type="inferred from homology"/>
<dbReference type="Gene3D" id="3.40.50.620">
    <property type="entry name" value="HUPs"/>
    <property type="match status" value="1"/>
</dbReference>
<comment type="similarity">
    <text evidence="1">Belongs to the ETF beta-subunit/FixA family.</text>
</comment>
<evidence type="ECO:0000256" key="4">
    <source>
        <dbReference type="SAM" id="MobiDB-lite"/>
    </source>
</evidence>
<dbReference type="PANTHER" id="PTHR21294">
    <property type="entry name" value="ELECTRON TRANSFER FLAVOPROTEIN BETA-SUBUNIT"/>
    <property type="match status" value="1"/>
</dbReference>
<dbReference type="CDD" id="cd01714">
    <property type="entry name" value="ETF_beta"/>
    <property type="match status" value="1"/>
</dbReference>
<dbReference type="InterPro" id="IPR033948">
    <property type="entry name" value="ETF_beta_N"/>
</dbReference>
<evidence type="ECO:0000256" key="2">
    <source>
        <dbReference type="ARBA" id="ARBA00042002"/>
    </source>
</evidence>